<dbReference type="AlphaFoldDB" id="A0AAP9CG24"/>
<keyword evidence="4" id="KW-0598">Phosphotransferase system</keyword>
<evidence type="ECO:0000313" key="6">
    <source>
        <dbReference type="EMBL" id="ATQ15960.2"/>
    </source>
</evidence>
<sequence>MTIKITNKEGIHSKPSSMIADFASQYPFCDIKLVTEDKQEADAKSAVEIMILGVKHKEKIKIIANGKEEIEIINQLSELLLNSSFTKEIKE</sequence>
<evidence type="ECO:0000313" key="9">
    <source>
        <dbReference type="Proteomes" id="UP000291995"/>
    </source>
</evidence>
<comment type="subcellular location">
    <subcellularLocation>
        <location evidence="1">Cytoplasm</location>
    </subcellularLocation>
</comment>
<evidence type="ECO:0000256" key="4">
    <source>
        <dbReference type="ARBA" id="ARBA00022683"/>
    </source>
</evidence>
<dbReference type="InterPro" id="IPR000032">
    <property type="entry name" value="HPr-like"/>
</dbReference>
<dbReference type="EMBL" id="CP036557">
    <property type="protein sequence ID" value="QBK61950.2"/>
    <property type="molecule type" value="Genomic_DNA"/>
</dbReference>
<dbReference type="PANTHER" id="PTHR33705:SF2">
    <property type="entry name" value="PHOSPHOCARRIER PROTEIN NPR"/>
    <property type="match status" value="1"/>
</dbReference>
<dbReference type="PROSITE" id="PS51350">
    <property type="entry name" value="PTS_HPR_DOM"/>
    <property type="match status" value="1"/>
</dbReference>
<dbReference type="NCBIfam" id="TIGR01003">
    <property type="entry name" value="PTS_HPr_family"/>
    <property type="match status" value="1"/>
</dbReference>
<reference evidence="7" key="2">
    <citation type="submission" date="2022-12" db="EMBL/GenBank/DDBJ databases">
        <title>Whole genome sequencing of Borrelia miyamotoi strains isolated at the Russian territory.</title>
        <authorList>
            <person name="Kuleshov K.V."/>
            <person name="Platonov A.E."/>
            <person name="Goptar I.A."/>
            <person name="Shipulin G.A."/>
            <person name="Markelov M.L."/>
            <person name="Koetsveld J."/>
            <person name="Kolyasnikova N.M."/>
            <person name="Sarksyan D.S."/>
            <person name="Toporkova M.G."/>
            <person name="Hovius J.W."/>
        </authorList>
    </citation>
    <scope>NUCLEOTIDE SEQUENCE</scope>
    <source>
        <strain evidence="6 8">Yekat-1</strain>
        <strain evidence="7">Yekat-76</strain>
    </source>
</reference>
<dbReference type="SUPFAM" id="SSF55594">
    <property type="entry name" value="HPr-like"/>
    <property type="match status" value="1"/>
</dbReference>
<evidence type="ECO:0000313" key="7">
    <source>
        <dbReference type="EMBL" id="QBK61950.2"/>
    </source>
</evidence>
<dbReference type="Gene3D" id="3.30.1340.10">
    <property type="entry name" value="HPr-like"/>
    <property type="match status" value="1"/>
</dbReference>
<dbReference type="GO" id="GO:0005737">
    <property type="term" value="C:cytoplasm"/>
    <property type="evidence" value="ECO:0007669"/>
    <property type="project" value="UniProtKB-SubCell"/>
</dbReference>
<feature type="domain" description="HPr" evidence="5">
    <location>
        <begin position="1"/>
        <end position="88"/>
    </location>
</feature>
<dbReference type="InterPro" id="IPR035895">
    <property type="entry name" value="HPr-like_sf"/>
</dbReference>
<evidence type="ECO:0000256" key="1">
    <source>
        <dbReference type="ARBA" id="ARBA00004496"/>
    </source>
</evidence>
<keyword evidence="8" id="KW-1185">Reference proteome</keyword>
<dbReference type="PANTHER" id="PTHR33705">
    <property type="entry name" value="PHOSPHOCARRIER PROTEIN HPR"/>
    <property type="match status" value="1"/>
</dbReference>
<evidence type="ECO:0000259" key="5">
    <source>
        <dbReference type="PROSITE" id="PS51350"/>
    </source>
</evidence>
<protein>
    <submittedName>
        <fullName evidence="7">HPr family phosphocarrier protein</fullName>
    </submittedName>
</protein>
<dbReference type="GO" id="GO:0009401">
    <property type="term" value="P:phosphoenolpyruvate-dependent sugar phosphotransferase system"/>
    <property type="evidence" value="ECO:0007669"/>
    <property type="project" value="UniProtKB-KW"/>
</dbReference>
<organism evidence="7 9">
    <name type="scientific">Borrelia miyamotoi</name>
    <dbReference type="NCBI Taxonomy" id="47466"/>
    <lineage>
        <taxon>Bacteria</taxon>
        <taxon>Pseudomonadati</taxon>
        <taxon>Spirochaetota</taxon>
        <taxon>Spirochaetia</taxon>
        <taxon>Spirochaetales</taxon>
        <taxon>Borreliaceae</taxon>
        <taxon>Borrelia</taxon>
    </lineage>
</organism>
<dbReference type="RefSeq" id="WP_232515445.1">
    <property type="nucleotide sequence ID" value="NZ_AP024371.1"/>
</dbReference>
<dbReference type="EMBL" id="CP024333">
    <property type="protein sequence ID" value="ATQ15960.2"/>
    <property type="molecule type" value="Genomic_DNA"/>
</dbReference>
<comment type="similarity">
    <text evidence="2">Belongs to the HPr family.</text>
</comment>
<reference evidence="9" key="1">
    <citation type="submission" date="2019-03" db="EMBL/GenBank/DDBJ databases">
        <title>Whole genome sequencing of Borrelia miyamotoi strains isolated at the Russian territory.</title>
        <authorList>
            <person name="Kuleshov K.V."/>
            <person name="Platonov A.E."/>
            <person name="Goptar I.A."/>
            <person name="Shipulin G.A."/>
            <person name="Markelov M.L."/>
            <person name="Koetsveld J."/>
            <person name="Kolyasnikova N.M."/>
            <person name="Sarksyan D.S."/>
            <person name="Toporkova M.G."/>
            <person name="Hovius J.W."/>
        </authorList>
    </citation>
    <scope>NUCLEOTIDE SEQUENCE [LARGE SCALE GENOMIC DNA]</scope>
    <source>
        <strain evidence="9">Yekat-76</strain>
    </source>
</reference>
<dbReference type="GeneID" id="75118151"/>
<evidence type="ECO:0000313" key="8">
    <source>
        <dbReference type="Proteomes" id="UP000230633"/>
    </source>
</evidence>
<gene>
    <name evidence="6" type="ORF">CNO13_02040</name>
    <name evidence="7" type="ORF">EZU67_02040</name>
</gene>
<name>A0AAP9CG24_9SPIR</name>
<accession>A0AAP9CG24</accession>
<evidence type="ECO:0000256" key="3">
    <source>
        <dbReference type="ARBA" id="ARBA00022490"/>
    </source>
</evidence>
<dbReference type="InterPro" id="IPR050399">
    <property type="entry name" value="HPr"/>
</dbReference>
<evidence type="ECO:0000256" key="2">
    <source>
        <dbReference type="ARBA" id="ARBA00010736"/>
    </source>
</evidence>
<proteinExistence type="inferred from homology"/>
<dbReference type="PRINTS" id="PR00107">
    <property type="entry name" value="PHOSPHOCPHPR"/>
</dbReference>
<keyword evidence="3" id="KW-0963">Cytoplasm</keyword>
<dbReference type="Proteomes" id="UP000291995">
    <property type="component" value="Chromosome"/>
</dbReference>
<dbReference type="Proteomes" id="UP000230633">
    <property type="component" value="Chromosome"/>
</dbReference>
<dbReference type="Pfam" id="PF00381">
    <property type="entry name" value="PTS-HPr"/>
    <property type="match status" value="1"/>
</dbReference>